<feature type="region of interest" description="Disordered" evidence="1">
    <location>
        <begin position="150"/>
        <end position="169"/>
    </location>
</feature>
<dbReference type="OrthoDB" id="10534009at2759"/>
<name>A0A2P5DWE7_TREOI</name>
<comment type="caution">
    <text evidence="2">The sequence shown here is derived from an EMBL/GenBank/DDBJ whole genome shotgun (WGS) entry which is preliminary data.</text>
</comment>
<sequence length="185" mass="20420">MIPFSIWFLIASNGGIKVFVVVEIMARRITWPALVSMATMKKPFQARESPKLAALSGRSSAISAIRSSFKPVSQARALHAKEAWSSIQVGIATLAGADLFHARLVPVLRILRALGFFVHPRAATTAILTPVFRPPISVRKVSSSRNFATLNQNSSSHNEHKGKRKREKLGDYHITSTHQIAPRKM</sequence>
<dbReference type="AlphaFoldDB" id="A0A2P5DWE7"/>
<reference evidence="3" key="1">
    <citation type="submission" date="2016-06" db="EMBL/GenBank/DDBJ databases">
        <title>Parallel loss of symbiosis genes in relatives of nitrogen-fixing non-legume Parasponia.</title>
        <authorList>
            <person name="Van Velzen R."/>
            <person name="Holmer R."/>
            <person name="Bu F."/>
            <person name="Rutten L."/>
            <person name="Van Zeijl A."/>
            <person name="Liu W."/>
            <person name="Santuari L."/>
            <person name="Cao Q."/>
            <person name="Sharma T."/>
            <person name="Shen D."/>
            <person name="Roswanjaya Y."/>
            <person name="Wardhani T."/>
            <person name="Kalhor M.S."/>
            <person name="Jansen J."/>
            <person name="Van den Hoogen J."/>
            <person name="Gungor B."/>
            <person name="Hartog M."/>
            <person name="Hontelez J."/>
            <person name="Verver J."/>
            <person name="Yang W.-C."/>
            <person name="Schijlen E."/>
            <person name="Repin R."/>
            <person name="Schilthuizen M."/>
            <person name="Schranz E."/>
            <person name="Heidstra R."/>
            <person name="Miyata K."/>
            <person name="Fedorova E."/>
            <person name="Kohlen W."/>
            <person name="Bisseling T."/>
            <person name="Smit S."/>
            <person name="Geurts R."/>
        </authorList>
    </citation>
    <scope>NUCLEOTIDE SEQUENCE [LARGE SCALE GENOMIC DNA]</scope>
    <source>
        <strain evidence="3">cv. RG33-2</strain>
    </source>
</reference>
<gene>
    <name evidence="2" type="ORF">TorRG33x02_239860</name>
</gene>
<accession>A0A2P5DWE7</accession>
<evidence type="ECO:0000256" key="1">
    <source>
        <dbReference type="SAM" id="MobiDB-lite"/>
    </source>
</evidence>
<dbReference type="InParanoid" id="A0A2P5DWE7"/>
<dbReference type="EMBL" id="JXTC01000245">
    <property type="protein sequence ID" value="PON77616.1"/>
    <property type="molecule type" value="Genomic_DNA"/>
</dbReference>
<protein>
    <submittedName>
        <fullName evidence="2">Uncharacterized protein</fullName>
    </submittedName>
</protein>
<organism evidence="2 3">
    <name type="scientific">Trema orientale</name>
    <name type="common">Charcoal tree</name>
    <name type="synonym">Celtis orientalis</name>
    <dbReference type="NCBI Taxonomy" id="63057"/>
    <lineage>
        <taxon>Eukaryota</taxon>
        <taxon>Viridiplantae</taxon>
        <taxon>Streptophyta</taxon>
        <taxon>Embryophyta</taxon>
        <taxon>Tracheophyta</taxon>
        <taxon>Spermatophyta</taxon>
        <taxon>Magnoliopsida</taxon>
        <taxon>eudicotyledons</taxon>
        <taxon>Gunneridae</taxon>
        <taxon>Pentapetalae</taxon>
        <taxon>rosids</taxon>
        <taxon>fabids</taxon>
        <taxon>Rosales</taxon>
        <taxon>Cannabaceae</taxon>
        <taxon>Trema</taxon>
    </lineage>
</organism>
<proteinExistence type="predicted"/>
<dbReference type="Proteomes" id="UP000237000">
    <property type="component" value="Unassembled WGS sequence"/>
</dbReference>
<evidence type="ECO:0000313" key="3">
    <source>
        <dbReference type="Proteomes" id="UP000237000"/>
    </source>
</evidence>
<evidence type="ECO:0000313" key="2">
    <source>
        <dbReference type="EMBL" id="PON77616.1"/>
    </source>
</evidence>
<keyword evidence="3" id="KW-1185">Reference proteome</keyword>